<dbReference type="EMBL" id="CP002456">
    <property type="protein sequence ID" value="ADU92285.1"/>
    <property type="molecule type" value="Genomic_DNA"/>
</dbReference>
<dbReference type="AlphaFoldDB" id="A0A654KIQ2"/>
<reference evidence="6 7" key="1">
    <citation type="journal article" date="2011" name="J. Bacteriol.">
        <title>Genome sequence of Taylorella equigenitalis MCE9, the causative agent of contagious equine metritis.</title>
        <authorList>
            <person name="Hebert L."/>
            <person name="Moumen B."/>
            <person name="Duquesne F."/>
            <person name="Breuil M.F."/>
            <person name="Laugier C."/>
            <person name="Batto J.M."/>
            <person name="Renault P."/>
            <person name="Petry S."/>
        </authorList>
    </citation>
    <scope>NUCLEOTIDE SEQUENCE [LARGE SCALE GENOMIC DNA]</scope>
    <source>
        <strain evidence="6 7">MCE9</strain>
    </source>
</reference>
<dbReference type="NCBIfam" id="NF003952">
    <property type="entry name" value="PRK05450.1-5"/>
    <property type="match status" value="1"/>
</dbReference>
<dbReference type="GO" id="GO:0009103">
    <property type="term" value="P:lipopolysaccharide biosynthetic process"/>
    <property type="evidence" value="ECO:0007669"/>
    <property type="project" value="UniProtKB-UniRule"/>
</dbReference>
<keyword evidence="4 5" id="KW-0448">Lipopolysaccharide biosynthesis</keyword>
<comment type="catalytic activity">
    <reaction evidence="5">
        <text>3-deoxy-alpha-D-manno-oct-2-ulosonate + CTP = CMP-3-deoxy-beta-D-manno-octulosonate + diphosphate</text>
        <dbReference type="Rhea" id="RHEA:23448"/>
        <dbReference type="ChEBI" id="CHEBI:33019"/>
        <dbReference type="ChEBI" id="CHEBI:37563"/>
        <dbReference type="ChEBI" id="CHEBI:85986"/>
        <dbReference type="ChEBI" id="CHEBI:85987"/>
        <dbReference type="EC" id="2.7.7.38"/>
    </reaction>
</comment>
<proteinExistence type="inferred from homology"/>
<evidence type="ECO:0000256" key="2">
    <source>
        <dbReference type="ARBA" id="ARBA00022679"/>
    </source>
</evidence>
<dbReference type="Gene3D" id="3.90.550.10">
    <property type="entry name" value="Spore Coat Polysaccharide Biosynthesis Protein SpsA, Chain A"/>
    <property type="match status" value="1"/>
</dbReference>
<dbReference type="InterPro" id="IPR003329">
    <property type="entry name" value="Cytidylyl_trans"/>
</dbReference>
<dbReference type="InterPro" id="IPR004528">
    <property type="entry name" value="KdsB"/>
</dbReference>
<evidence type="ECO:0000256" key="4">
    <source>
        <dbReference type="ARBA" id="ARBA00022985"/>
    </source>
</evidence>
<dbReference type="HAMAP" id="MF_00057">
    <property type="entry name" value="KdsB"/>
    <property type="match status" value="1"/>
</dbReference>
<keyword evidence="2 5" id="KW-0808">Transferase</keyword>
<dbReference type="EC" id="2.7.7.38" evidence="5"/>
<accession>A0A654KIQ2</accession>
<dbReference type="Pfam" id="PF02348">
    <property type="entry name" value="CTP_transf_3"/>
    <property type="match status" value="1"/>
</dbReference>
<name>A0A654KIQ2_TAYEM</name>
<dbReference type="CDD" id="cd02517">
    <property type="entry name" value="CMP-KDO-Synthetase"/>
    <property type="match status" value="1"/>
</dbReference>
<dbReference type="NCBIfam" id="TIGR00466">
    <property type="entry name" value="kdsB"/>
    <property type="match status" value="1"/>
</dbReference>
<evidence type="ECO:0000256" key="1">
    <source>
        <dbReference type="ARBA" id="ARBA00004370"/>
    </source>
</evidence>
<comment type="pathway">
    <text evidence="5">Nucleotide-sugar biosynthesis; CMP-3-deoxy-D-manno-octulosonate biosynthesis; CMP-3-deoxy-D-manno-octulosonate from 3-deoxy-D-manno-octulosonate and CTP: step 1/1.</text>
</comment>
<sequence>MFHIIIPARLKSTRLPRKMLLDVDGIPLVVMTAQNALKANPASLTIATDSSEIDEVCKKNGFRTILTRENHISGTERLTEAVETLDLNDTDIVVNVQGDEPLIDTNMISEVANLLDENPDCSIATCGSTFKSTEDFLNPNNVKIVLNKFNEAIYFSRAPIPWDREKNSDIYKIANPNINHSLHHIGIYAYRVSYLKGYSSLDSCSLEHMEALEQLRAIYNGHKIKVLRWEGHCHKGIDTQEDLQILRDLISTL</sequence>
<dbReference type="SUPFAM" id="SSF53448">
    <property type="entry name" value="Nucleotide-diphospho-sugar transferases"/>
    <property type="match status" value="1"/>
</dbReference>
<keyword evidence="3 5" id="KW-0548">Nucleotidyltransferase</keyword>
<comment type="pathway">
    <text evidence="5">Bacterial outer membrane biogenesis; lipopolysaccharide biosynthesis.</text>
</comment>
<dbReference type="UniPathway" id="UPA00030"/>
<comment type="subcellular location">
    <subcellularLocation>
        <location evidence="5">Cytoplasm</location>
    </subcellularLocation>
    <subcellularLocation>
        <location evidence="1">Membrane</location>
    </subcellularLocation>
</comment>
<dbReference type="UniPathway" id="UPA00358">
    <property type="reaction ID" value="UER00476"/>
</dbReference>
<evidence type="ECO:0000313" key="6">
    <source>
        <dbReference type="EMBL" id="ADU92285.1"/>
    </source>
</evidence>
<comment type="function">
    <text evidence="5">Activates KDO (a required 8-carbon sugar) for incorporation into bacterial lipopolysaccharide in Gram-negative bacteria.</text>
</comment>
<evidence type="ECO:0000256" key="5">
    <source>
        <dbReference type="HAMAP-Rule" id="MF_00057"/>
    </source>
</evidence>
<protein>
    <recommendedName>
        <fullName evidence="5">3-deoxy-manno-octulosonate cytidylyltransferase</fullName>
        <ecNumber evidence="5">2.7.7.38</ecNumber>
    </recommendedName>
    <alternativeName>
        <fullName evidence="5">CMP-2-keto-3-deoxyoctulosonic acid synthase</fullName>
        <shortName evidence="5">CKS</shortName>
        <shortName evidence="5">CMP-KDO synthase</shortName>
    </alternativeName>
</protein>
<evidence type="ECO:0000313" key="7">
    <source>
        <dbReference type="Proteomes" id="UP000007472"/>
    </source>
</evidence>
<dbReference type="PANTHER" id="PTHR42866:SF2">
    <property type="entry name" value="3-DEOXY-MANNO-OCTULOSONATE CYTIDYLYLTRANSFERASE, MITOCHONDRIAL"/>
    <property type="match status" value="1"/>
</dbReference>
<dbReference type="GO" id="GO:0016020">
    <property type="term" value="C:membrane"/>
    <property type="evidence" value="ECO:0007669"/>
    <property type="project" value="UniProtKB-SubCell"/>
</dbReference>
<dbReference type="InterPro" id="IPR029044">
    <property type="entry name" value="Nucleotide-diphossugar_trans"/>
</dbReference>
<dbReference type="PANTHER" id="PTHR42866">
    <property type="entry name" value="3-DEOXY-MANNO-OCTULOSONATE CYTIDYLYLTRANSFERASE"/>
    <property type="match status" value="1"/>
</dbReference>
<dbReference type="GO" id="GO:0033468">
    <property type="term" value="P:CMP-keto-3-deoxy-D-manno-octulosonic acid biosynthetic process"/>
    <property type="evidence" value="ECO:0007669"/>
    <property type="project" value="UniProtKB-UniRule"/>
</dbReference>
<comment type="similarity">
    <text evidence="5">Belongs to the KdsB family.</text>
</comment>
<dbReference type="Proteomes" id="UP000007472">
    <property type="component" value="Chromosome"/>
</dbReference>
<dbReference type="KEGG" id="teq:TEQUI_1371"/>
<keyword evidence="5" id="KW-0963">Cytoplasm</keyword>
<dbReference type="FunFam" id="3.90.550.10:FF:000011">
    <property type="entry name" value="3-deoxy-manno-octulosonate cytidylyltransferase"/>
    <property type="match status" value="1"/>
</dbReference>
<dbReference type="GO" id="GO:0008690">
    <property type="term" value="F:3-deoxy-manno-octulosonate cytidylyltransferase activity"/>
    <property type="evidence" value="ECO:0007669"/>
    <property type="project" value="UniProtKB-UniRule"/>
</dbReference>
<organism evidence="6 7">
    <name type="scientific">Taylorella equigenitalis (strain MCE9)</name>
    <dbReference type="NCBI Taxonomy" id="937774"/>
    <lineage>
        <taxon>Bacteria</taxon>
        <taxon>Pseudomonadati</taxon>
        <taxon>Pseudomonadota</taxon>
        <taxon>Betaproteobacteria</taxon>
        <taxon>Burkholderiales</taxon>
        <taxon>Alcaligenaceae</taxon>
        <taxon>Taylorella</taxon>
    </lineage>
</organism>
<dbReference type="GO" id="GO:0005829">
    <property type="term" value="C:cytosol"/>
    <property type="evidence" value="ECO:0007669"/>
    <property type="project" value="TreeGrafter"/>
</dbReference>
<gene>
    <name evidence="5" type="primary">kdsB</name>
    <name evidence="6" type="ordered locus">TEQUI_1371</name>
</gene>
<evidence type="ECO:0000256" key="3">
    <source>
        <dbReference type="ARBA" id="ARBA00022695"/>
    </source>
</evidence>